<dbReference type="RefSeq" id="WP_131889632.1">
    <property type="nucleotide sequence ID" value="NZ_SMKU01000013.1"/>
</dbReference>
<gene>
    <name evidence="2" type="ORF">E1298_05385</name>
</gene>
<accession>A0A4R5C929</accession>
<dbReference type="Proteomes" id="UP000294513">
    <property type="component" value="Unassembled WGS sequence"/>
</dbReference>
<feature type="domain" description="N-acetyltransferase" evidence="1">
    <location>
        <begin position="2"/>
        <end position="164"/>
    </location>
</feature>
<dbReference type="AlphaFoldDB" id="A0A4R5C929"/>
<dbReference type="SUPFAM" id="SSF55729">
    <property type="entry name" value="Acyl-CoA N-acyltransferases (Nat)"/>
    <property type="match status" value="1"/>
</dbReference>
<protein>
    <submittedName>
        <fullName evidence="2">GNAT family N-acetyltransferase</fullName>
    </submittedName>
</protein>
<keyword evidence="3" id="KW-1185">Reference proteome</keyword>
<dbReference type="OrthoDB" id="4095657at2"/>
<dbReference type="Gene3D" id="3.40.630.30">
    <property type="match status" value="1"/>
</dbReference>
<evidence type="ECO:0000313" key="2">
    <source>
        <dbReference type="EMBL" id="TDD95299.1"/>
    </source>
</evidence>
<dbReference type="InterPro" id="IPR016181">
    <property type="entry name" value="Acyl_CoA_acyltransferase"/>
</dbReference>
<reference evidence="2 3" key="1">
    <citation type="submission" date="2019-03" db="EMBL/GenBank/DDBJ databases">
        <title>Draft genome sequences of novel Actinobacteria.</title>
        <authorList>
            <person name="Sahin N."/>
            <person name="Ay H."/>
            <person name="Saygin H."/>
        </authorList>
    </citation>
    <scope>NUCLEOTIDE SEQUENCE [LARGE SCALE GENOMIC DNA]</scope>
    <source>
        <strain evidence="2 3">H3C3</strain>
    </source>
</reference>
<dbReference type="CDD" id="cd04301">
    <property type="entry name" value="NAT_SF"/>
    <property type="match status" value="1"/>
</dbReference>
<organism evidence="2 3">
    <name type="scientific">Actinomadura rubrisoli</name>
    <dbReference type="NCBI Taxonomy" id="2530368"/>
    <lineage>
        <taxon>Bacteria</taxon>
        <taxon>Bacillati</taxon>
        <taxon>Actinomycetota</taxon>
        <taxon>Actinomycetes</taxon>
        <taxon>Streptosporangiales</taxon>
        <taxon>Thermomonosporaceae</taxon>
        <taxon>Actinomadura</taxon>
    </lineage>
</organism>
<comment type="caution">
    <text evidence="2">The sequence shown here is derived from an EMBL/GenBank/DDBJ whole genome shotgun (WGS) entry which is preliminary data.</text>
</comment>
<dbReference type="EMBL" id="SMKU01000013">
    <property type="protein sequence ID" value="TDD95299.1"/>
    <property type="molecule type" value="Genomic_DNA"/>
</dbReference>
<keyword evidence="2" id="KW-0808">Transferase</keyword>
<proteinExistence type="predicted"/>
<dbReference type="InterPro" id="IPR000182">
    <property type="entry name" value="GNAT_dom"/>
</dbReference>
<evidence type="ECO:0000259" key="1">
    <source>
        <dbReference type="PROSITE" id="PS51186"/>
    </source>
</evidence>
<dbReference type="GO" id="GO:0016747">
    <property type="term" value="F:acyltransferase activity, transferring groups other than amino-acyl groups"/>
    <property type="evidence" value="ECO:0007669"/>
    <property type="project" value="InterPro"/>
</dbReference>
<sequence length="178" mass="19682">MRSIGPAAPDDLAEVLALLNGVASWLTSRGVNQWAAGFSVERIAPIIERGELYLVRENGSAIATVTVSTHGDADFWTAEELAEPARYVAKLATAREYAGQGLGELLLRWTIDLGARQGAQWIRLDAWRTNQRLHDFYRDAGWTHLRTAELEHRRSGALFQHPAVADPQARCALPETLP</sequence>
<dbReference type="PROSITE" id="PS51186">
    <property type="entry name" value="GNAT"/>
    <property type="match status" value="1"/>
</dbReference>
<evidence type="ECO:0000313" key="3">
    <source>
        <dbReference type="Proteomes" id="UP000294513"/>
    </source>
</evidence>
<dbReference type="Pfam" id="PF00583">
    <property type="entry name" value="Acetyltransf_1"/>
    <property type="match status" value="1"/>
</dbReference>
<name>A0A4R5C929_9ACTN</name>